<proteinExistence type="predicted"/>
<accession>A0A0A8Z300</accession>
<reference evidence="1" key="2">
    <citation type="journal article" date="2015" name="Data Brief">
        <title>Shoot transcriptome of the giant reed, Arundo donax.</title>
        <authorList>
            <person name="Barrero R.A."/>
            <person name="Guerrero F.D."/>
            <person name="Moolhuijzen P."/>
            <person name="Goolsby J.A."/>
            <person name="Tidwell J."/>
            <person name="Bellgard S.E."/>
            <person name="Bellgard M.I."/>
        </authorList>
    </citation>
    <scope>NUCLEOTIDE SEQUENCE</scope>
    <source>
        <tissue evidence="1">Shoot tissue taken approximately 20 cm above the soil surface</tissue>
    </source>
</reference>
<organism evidence="1">
    <name type="scientific">Arundo donax</name>
    <name type="common">Giant reed</name>
    <name type="synonym">Donax arundinaceus</name>
    <dbReference type="NCBI Taxonomy" id="35708"/>
    <lineage>
        <taxon>Eukaryota</taxon>
        <taxon>Viridiplantae</taxon>
        <taxon>Streptophyta</taxon>
        <taxon>Embryophyta</taxon>
        <taxon>Tracheophyta</taxon>
        <taxon>Spermatophyta</taxon>
        <taxon>Magnoliopsida</taxon>
        <taxon>Liliopsida</taxon>
        <taxon>Poales</taxon>
        <taxon>Poaceae</taxon>
        <taxon>PACMAD clade</taxon>
        <taxon>Arundinoideae</taxon>
        <taxon>Arundineae</taxon>
        <taxon>Arundo</taxon>
    </lineage>
</organism>
<dbReference type="EMBL" id="GBRH01268668">
    <property type="protein sequence ID" value="JAD29227.1"/>
    <property type="molecule type" value="Transcribed_RNA"/>
</dbReference>
<dbReference type="AlphaFoldDB" id="A0A0A8Z300"/>
<evidence type="ECO:0000313" key="1">
    <source>
        <dbReference type="EMBL" id="JAD29227.1"/>
    </source>
</evidence>
<name>A0A0A8Z300_ARUDO</name>
<reference evidence="1" key="1">
    <citation type="submission" date="2014-09" db="EMBL/GenBank/DDBJ databases">
        <authorList>
            <person name="Magalhaes I.L.F."/>
            <person name="Oliveira U."/>
            <person name="Santos F.R."/>
            <person name="Vidigal T.H.D.A."/>
            <person name="Brescovit A.D."/>
            <person name="Santos A.J."/>
        </authorList>
    </citation>
    <scope>NUCLEOTIDE SEQUENCE</scope>
    <source>
        <tissue evidence="1">Shoot tissue taken approximately 20 cm above the soil surface</tissue>
    </source>
</reference>
<sequence length="25" mass="2936">MKRKARIHKSNCRSFIFKGFGVLNP</sequence>
<protein>
    <submittedName>
        <fullName evidence="1">Uncharacterized protein</fullName>
    </submittedName>
</protein>